<evidence type="ECO:0000313" key="2">
    <source>
        <dbReference type="Proteomes" id="UP000003160"/>
    </source>
</evidence>
<comment type="caution">
    <text evidence="1">The sequence shown here is derived from an EMBL/GenBank/DDBJ whole genome shotgun (WGS) entry which is preliminary data.</text>
</comment>
<dbReference type="EMBL" id="ACKS01000106">
    <property type="protein sequence ID" value="EFA42994.1"/>
    <property type="molecule type" value="Genomic_DNA"/>
</dbReference>
<sequence>MHQDSPQDRSGISTSTVGKPQIIGRSLTEEFLCLQWQIIE</sequence>
<reference evidence="1 2" key="1">
    <citation type="submission" date="2009-10" db="EMBL/GenBank/DDBJ databases">
        <authorList>
            <person name="Qin X."/>
            <person name="Bachman B."/>
            <person name="Battles P."/>
            <person name="Bell A."/>
            <person name="Bess C."/>
            <person name="Bickham C."/>
            <person name="Chaboub L."/>
            <person name="Chen D."/>
            <person name="Coyle M."/>
            <person name="Deiros D.R."/>
            <person name="Dinh H."/>
            <person name="Forbes L."/>
            <person name="Fowler G."/>
            <person name="Francisco L."/>
            <person name="Fu Q."/>
            <person name="Gubbala S."/>
            <person name="Hale W."/>
            <person name="Han Y."/>
            <person name="Hemphill L."/>
            <person name="Highlander S.K."/>
            <person name="Hirani K."/>
            <person name="Hogues M."/>
            <person name="Jackson L."/>
            <person name="Jakkamsetti A."/>
            <person name="Javaid M."/>
            <person name="Jiang H."/>
            <person name="Korchina V."/>
            <person name="Kovar C."/>
            <person name="Lara F."/>
            <person name="Lee S."/>
            <person name="Mata R."/>
            <person name="Mathew T."/>
            <person name="Moen C."/>
            <person name="Morales K."/>
            <person name="Munidasa M."/>
            <person name="Nazareth L."/>
            <person name="Ngo R."/>
            <person name="Nguyen L."/>
            <person name="Okwuonu G."/>
            <person name="Ongeri F."/>
            <person name="Patil S."/>
            <person name="Petrosino J."/>
            <person name="Pham C."/>
            <person name="Pham P."/>
            <person name="Pu L.-L."/>
            <person name="Puazo M."/>
            <person name="Raj R."/>
            <person name="Reid J."/>
            <person name="Rouhana J."/>
            <person name="Saada N."/>
            <person name="Shang Y."/>
            <person name="Simmons D."/>
            <person name="Thornton R."/>
            <person name="Warren J."/>
            <person name="Weissenberger G."/>
            <person name="Zhang J."/>
            <person name="Zhang L."/>
            <person name="Zhou C."/>
            <person name="Zhu D."/>
            <person name="Muzny D."/>
            <person name="Worley K."/>
            <person name="Gibbs R."/>
        </authorList>
    </citation>
    <scope>NUCLEOTIDE SEQUENCE [LARGE SCALE GENOMIC DNA]</scope>
    <source>
        <strain evidence="1 2">DSM 17361</strain>
    </source>
</reference>
<dbReference type="Proteomes" id="UP000003160">
    <property type="component" value="Unassembled WGS sequence"/>
</dbReference>
<accession>D1Q031</accession>
<evidence type="ECO:0000313" key="1">
    <source>
        <dbReference type="EMBL" id="EFA42994.1"/>
    </source>
</evidence>
<dbReference type="HOGENOM" id="CLU_3294174_0_0_10"/>
<proteinExistence type="predicted"/>
<organism evidence="1 2">
    <name type="scientific">Hallella bergensis DSM 17361</name>
    <dbReference type="NCBI Taxonomy" id="585502"/>
    <lineage>
        <taxon>Bacteria</taxon>
        <taxon>Pseudomonadati</taxon>
        <taxon>Bacteroidota</taxon>
        <taxon>Bacteroidia</taxon>
        <taxon>Bacteroidales</taxon>
        <taxon>Prevotellaceae</taxon>
        <taxon>Hallella</taxon>
    </lineage>
</organism>
<name>D1Q031_9BACT</name>
<protein>
    <submittedName>
        <fullName evidence="1">Uncharacterized protein</fullName>
    </submittedName>
</protein>
<gene>
    <name evidence="1" type="ORF">HMPREF0645_2566</name>
</gene>
<dbReference type="AlphaFoldDB" id="D1Q031"/>
<keyword evidence="2" id="KW-1185">Reference proteome</keyword>